<dbReference type="Pfam" id="PF00581">
    <property type="entry name" value="Rhodanese"/>
    <property type="match status" value="1"/>
</dbReference>
<dbReference type="PANTHER" id="PTHR44542:SF14">
    <property type="entry name" value="PROTEIN HIGH ARSENIC CONTENT 1, MITOCHONDRIAL-RELATED"/>
    <property type="match status" value="1"/>
</dbReference>
<feature type="region of interest" description="Disordered" evidence="1">
    <location>
        <begin position="174"/>
        <end position="268"/>
    </location>
</feature>
<proteinExistence type="predicted"/>
<dbReference type="OrthoDB" id="566238at2759"/>
<dbReference type="EMBL" id="JAEHOC010000005">
    <property type="protein sequence ID" value="KAG2441879.1"/>
    <property type="molecule type" value="Genomic_DNA"/>
</dbReference>
<dbReference type="PROSITE" id="PS50206">
    <property type="entry name" value="RHODANESE_3"/>
    <property type="match status" value="1"/>
</dbReference>
<sequence>MAYGGRSAGSSGRCTDVQEGKKLLDQSGYKFLDVRPKAEYEREHLTKPPRACFNVPHQPESDFAARVASQLPSKASKLLVVCADGGEASRRAVQQLEAAGYGEALRVEGGYTAWTQVFTTSGRRRPPAGRWVSSGREALKSGLNIPGVAESYDEGGNLINARYAKGYKSPQQLQEELEKLSADRAAAAASASGSTSSSSSSSAASSWRQQQEPEQPARSQSRQAQPAAQTQRLRASWREALAAEVEGGADSDAGQAEAAAPKKYSAWR</sequence>
<keyword evidence="4" id="KW-1185">Reference proteome</keyword>
<organism evidence="3 4">
    <name type="scientific">Chlamydomonas incerta</name>
    <dbReference type="NCBI Taxonomy" id="51695"/>
    <lineage>
        <taxon>Eukaryota</taxon>
        <taxon>Viridiplantae</taxon>
        <taxon>Chlorophyta</taxon>
        <taxon>core chlorophytes</taxon>
        <taxon>Chlorophyceae</taxon>
        <taxon>CS clade</taxon>
        <taxon>Chlamydomonadales</taxon>
        <taxon>Chlamydomonadaceae</taxon>
        <taxon>Chlamydomonas</taxon>
    </lineage>
</organism>
<evidence type="ECO:0000256" key="1">
    <source>
        <dbReference type="SAM" id="MobiDB-lite"/>
    </source>
</evidence>
<name>A0A835TAK8_CHLIN</name>
<dbReference type="Proteomes" id="UP000650467">
    <property type="component" value="Unassembled WGS sequence"/>
</dbReference>
<dbReference type="SMART" id="SM00450">
    <property type="entry name" value="RHOD"/>
    <property type="match status" value="1"/>
</dbReference>
<evidence type="ECO:0000313" key="3">
    <source>
        <dbReference type="EMBL" id="KAG2441879.1"/>
    </source>
</evidence>
<dbReference type="AlphaFoldDB" id="A0A835TAK8"/>
<feature type="compositionally biased region" description="Low complexity" evidence="1">
    <location>
        <begin position="183"/>
        <end position="206"/>
    </location>
</feature>
<dbReference type="InterPro" id="IPR001763">
    <property type="entry name" value="Rhodanese-like_dom"/>
</dbReference>
<dbReference type="InterPro" id="IPR036873">
    <property type="entry name" value="Rhodanese-like_dom_sf"/>
</dbReference>
<evidence type="ECO:0000259" key="2">
    <source>
        <dbReference type="PROSITE" id="PS50206"/>
    </source>
</evidence>
<gene>
    <name evidence="3" type="ORF">HXX76_003486</name>
</gene>
<dbReference type="Gene3D" id="3.40.250.10">
    <property type="entry name" value="Rhodanese-like domain"/>
    <property type="match status" value="1"/>
</dbReference>
<dbReference type="InterPro" id="IPR044684">
    <property type="entry name" value="STR17/STR18/HARC1-like"/>
</dbReference>
<evidence type="ECO:0000313" key="4">
    <source>
        <dbReference type="Proteomes" id="UP000650467"/>
    </source>
</evidence>
<comment type="caution">
    <text evidence="3">The sequence shown here is derived from an EMBL/GenBank/DDBJ whole genome shotgun (WGS) entry which is preliminary data.</text>
</comment>
<reference evidence="3" key="1">
    <citation type="journal article" date="2020" name="bioRxiv">
        <title>Comparative genomics of Chlamydomonas.</title>
        <authorList>
            <person name="Craig R.J."/>
            <person name="Hasan A.R."/>
            <person name="Ness R.W."/>
            <person name="Keightley P.D."/>
        </authorList>
    </citation>
    <scope>NUCLEOTIDE SEQUENCE</scope>
    <source>
        <strain evidence="3">SAG 7.73</strain>
    </source>
</reference>
<dbReference type="SUPFAM" id="SSF52821">
    <property type="entry name" value="Rhodanese/Cell cycle control phosphatase"/>
    <property type="match status" value="1"/>
</dbReference>
<dbReference type="PANTHER" id="PTHR44542">
    <property type="entry name" value="THIOSULFATE SULFURTRANSFERASE 18"/>
    <property type="match status" value="1"/>
</dbReference>
<feature type="domain" description="Rhodanese" evidence="2">
    <location>
        <begin position="25"/>
        <end position="123"/>
    </location>
</feature>
<protein>
    <recommendedName>
        <fullName evidence="2">Rhodanese domain-containing protein</fullName>
    </recommendedName>
</protein>
<dbReference type="CDD" id="cd00158">
    <property type="entry name" value="RHOD"/>
    <property type="match status" value="1"/>
</dbReference>
<accession>A0A835TAK8</accession>
<feature type="compositionally biased region" description="Low complexity" evidence="1">
    <location>
        <begin position="216"/>
        <end position="234"/>
    </location>
</feature>
<feature type="compositionally biased region" description="Low complexity" evidence="1">
    <location>
        <begin position="246"/>
        <end position="259"/>
    </location>
</feature>
<dbReference type="GO" id="GO:0003824">
    <property type="term" value="F:catalytic activity"/>
    <property type="evidence" value="ECO:0007669"/>
    <property type="project" value="InterPro"/>
</dbReference>